<proteinExistence type="predicted"/>
<comment type="caution">
    <text evidence="2">The sequence shown here is derived from an EMBL/GenBank/DDBJ whole genome shotgun (WGS) entry which is preliminary data.</text>
</comment>
<name>A0ABP3RV04_9ACTN</name>
<sequence>MDMGDALERYLDQHRTELDTELCTWPAEPGLFTRANANDQWPRPITPLTQDLIGLPMERGIGVAFSQVLGVAPDHGPWTWNAVFYGWYTFAVEPAAAMADNLPGWSRAGVYGDYFGVAEDPDAPPAAATGGASPLALAKIGVNFSKALRSYPKHSARDRVAAHARLRVDLDRDWSAVSDAELLGRLRAHTDEATRARVPHVLASVISAPIFKKANEMAASFAGEEATGLLTAAVTGLGGIHMQEATAALGDVARGTLTREEFLDQFGFRGFNEFELSAKPWRDDPETLDKLIARSAPRTEHSTAVRDEARAKLQAAAGRRWVVFRRLLAMAETHMRWRENGKVPLAMQTHSIRLVVREVARRLVERGRLTTPDDVHHLRLAELLDELEGRPVADLADRIARRRRTHELAQDLPLPEMIDARPGALSVITPERWRGLGVLPPVENAAGRDRLVGAPGSPGRHTGRARIVRDPSAVDLDEGDVIVAAGTDSAWTALFFQASAVVVDVGGPMSHSAIAAREIGIPCVVNVKDGTTGIREGQSITVDGDTGEVLLLETV</sequence>
<keyword evidence="3" id="KW-1185">Reference proteome</keyword>
<dbReference type="Pfam" id="PF00391">
    <property type="entry name" value="PEP-utilizers"/>
    <property type="match status" value="1"/>
</dbReference>
<dbReference type="InterPro" id="IPR051549">
    <property type="entry name" value="PEP_Utilizing_Enz"/>
</dbReference>
<dbReference type="SUPFAM" id="SSF52009">
    <property type="entry name" value="Phosphohistidine domain"/>
    <property type="match status" value="1"/>
</dbReference>
<accession>A0ABP3RV04</accession>
<feature type="domain" description="PEP-utilising enzyme mobile" evidence="1">
    <location>
        <begin position="477"/>
        <end position="547"/>
    </location>
</feature>
<dbReference type="EMBL" id="BAAAHE010000014">
    <property type="protein sequence ID" value="GAA0617908.1"/>
    <property type="molecule type" value="Genomic_DNA"/>
</dbReference>
<organism evidence="2 3">
    <name type="scientific">Sporichthya brevicatena</name>
    <dbReference type="NCBI Taxonomy" id="171442"/>
    <lineage>
        <taxon>Bacteria</taxon>
        <taxon>Bacillati</taxon>
        <taxon>Actinomycetota</taxon>
        <taxon>Actinomycetes</taxon>
        <taxon>Sporichthyales</taxon>
        <taxon>Sporichthyaceae</taxon>
        <taxon>Sporichthya</taxon>
    </lineage>
</organism>
<evidence type="ECO:0000313" key="3">
    <source>
        <dbReference type="Proteomes" id="UP001500957"/>
    </source>
</evidence>
<reference evidence="3" key="1">
    <citation type="journal article" date="2019" name="Int. J. Syst. Evol. Microbiol.">
        <title>The Global Catalogue of Microorganisms (GCM) 10K type strain sequencing project: providing services to taxonomists for standard genome sequencing and annotation.</title>
        <authorList>
            <consortium name="The Broad Institute Genomics Platform"/>
            <consortium name="The Broad Institute Genome Sequencing Center for Infectious Disease"/>
            <person name="Wu L."/>
            <person name="Ma J."/>
        </authorList>
    </citation>
    <scope>NUCLEOTIDE SEQUENCE [LARGE SCALE GENOMIC DNA]</scope>
    <source>
        <strain evidence="3">JCM 10671</strain>
    </source>
</reference>
<evidence type="ECO:0000259" key="1">
    <source>
        <dbReference type="Pfam" id="PF00391"/>
    </source>
</evidence>
<dbReference type="InterPro" id="IPR008279">
    <property type="entry name" value="PEP-util_enz_mobile_dom"/>
</dbReference>
<dbReference type="PANTHER" id="PTHR43615:SF1">
    <property type="entry name" value="PPDK_N DOMAIN-CONTAINING PROTEIN"/>
    <property type="match status" value="1"/>
</dbReference>
<protein>
    <recommendedName>
        <fullName evidence="1">PEP-utilising enzyme mobile domain-containing protein</fullName>
    </recommendedName>
</protein>
<gene>
    <name evidence="2" type="ORF">GCM10009547_20270</name>
</gene>
<dbReference type="Proteomes" id="UP001500957">
    <property type="component" value="Unassembled WGS sequence"/>
</dbReference>
<evidence type="ECO:0000313" key="2">
    <source>
        <dbReference type="EMBL" id="GAA0617908.1"/>
    </source>
</evidence>
<dbReference type="PANTHER" id="PTHR43615">
    <property type="entry name" value="PHOSPHOENOLPYRUVATE SYNTHASE-RELATED"/>
    <property type="match status" value="1"/>
</dbReference>
<dbReference type="Gene3D" id="3.50.30.10">
    <property type="entry name" value="Phosphohistidine domain"/>
    <property type="match status" value="1"/>
</dbReference>
<dbReference type="InterPro" id="IPR036637">
    <property type="entry name" value="Phosphohistidine_dom_sf"/>
</dbReference>